<feature type="region of interest" description="Disordered" evidence="1">
    <location>
        <begin position="1"/>
        <end position="60"/>
    </location>
</feature>
<feature type="compositionally biased region" description="Basic and acidic residues" evidence="1">
    <location>
        <begin position="28"/>
        <end position="41"/>
    </location>
</feature>
<proteinExistence type="predicted"/>
<evidence type="ECO:0000313" key="4">
    <source>
        <dbReference type="EMBL" id="QXU63463.1"/>
    </source>
</evidence>
<organism evidence="2">
    <name type="scientific">Jeilongvirus sp</name>
    <dbReference type="NCBI Taxonomy" id="2686070"/>
    <lineage>
        <taxon>Viruses</taxon>
        <taxon>Riboviria</taxon>
        <taxon>Orthornavirae</taxon>
        <taxon>Negarnaviricota</taxon>
        <taxon>Haploviricotina</taxon>
        <taxon>Monjiviricetes</taxon>
        <taxon>Mononegavirales</taxon>
        <taxon>Paramyxoviridae</taxon>
        <taxon>Orthoparamyxovirinae</taxon>
        <taxon>Jeilongvirus</taxon>
    </lineage>
</organism>
<dbReference type="EMBL" id="MT823461">
    <property type="protein sequence ID" value="QXU63454.1"/>
    <property type="molecule type" value="Viral_cRNA"/>
</dbReference>
<reference evidence="2" key="2">
    <citation type="journal article" date="2021" name="Virology (Lond)">
        <title>Novel Paju Apodemus paramyxovirus 1 and 2, harbored by Apodemus agrarius in the Republic of Korea.</title>
        <authorList>
            <person name="Lee S.H."/>
            <person name="No J.S."/>
            <person name="Kim K."/>
            <person name="Budhathoki S."/>
            <person name="Park K."/>
            <person name="Lee G.Y."/>
            <person name="Cho S."/>
            <person name="Kim B.H."/>
            <person name="Cho S."/>
            <person name="Kim J."/>
            <person name="Lee J."/>
            <person name="Cho S.H."/>
            <person name="Kim H.C."/>
            <person name="Klein T.A."/>
            <person name="Uhm C.S."/>
            <person name="Kim W.K."/>
            <person name="Song J.W."/>
        </authorList>
    </citation>
    <scope>NUCLEOTIDE SEQUENCE</scope>
    <source>
        <strain evidence="3">Aa17-255</strain>
        <strain evidence="4">Aa17-260</strain>
        <strain evidence="2">Aa17-297</strain>
    </source>
</reference>
<accession>A0A8F7CGJ7</accession>
<evidence type="ECO:0000313" key="2">
    <source>
        <dbReference type="EMBL" id="QXU63445.1"/>
    </source>
</evidence>
<evidence type="ECO:0000256" key="1">
    <source>
        <dbReference type="SAM" id="MobiDB-lite"/>
    </source>
</evidence>
<reference evidence="2" key="1">
    <citation type="submission" date="2020-07" db="EMBL/GenBank/DDBJ databases">
        <authorList>
            <person name="Song J.-W."/>
        </authorList>
    </citation>
    <scope>NUCLEOTIDE SEQUENCE</scope>
    <source>
        <strain evidence="3">Aa17-255</strain>
        <strain evidence="4">Aa17-260</strain>
        <strain evidence="2">Aa17-297</strain>
    </source>
</reference>
<dbReference type="Pfam" id="PF16821">
    <property type="entry name" value="C_Hendra"/>
    <property type="match status" value="1"/>
</dbReference>
<evidence type="ECO:0000313" key="3">
    <source>
        <dbReference type="EMBL" id="QXU63454.1"/>
    </source>
</evidence>
<dbReference type="InterPro" id="IPR031812">
    <property type="entry name" value="C_Hendra"/>
</dbReference>
<sequence>MESKLSSLYNRIRRSFKRRTAEAPSRSKQLEREFKRGKDSPQPRIRILNNQVESRERQRELTRQRAQEILELMEEMEKQIGETHYSPRPGRRQTISRVGMLRIVMGTVAEIGMLPQVDLVRMEQEDILNPQELMNLRDIMPMAELMLQTCAN</sequence>
<protein>
    <submittedName>
        <fullName evidence="2">C protein</fullName>
    </submittedName>
</protein>
<name>A0A8F7CGJ7_9MONO</name>
<dbReference type="EMBL" id="MT823462">
    <property type="protein sequence ID" value="QXU63463.1"/>
    <property type="molecule type" value="Viral_cRNA"/>
</dbReference>
<dbReference type="EMBL" id="MT823460">
    <property type="protein sequence ID" value="QXU63445.1"/>
    <property type="molecule type" value="Viral_cRNA"/>
</dbReference>